<dbReference type="CDD" id="cd03078">
    <property type="entry name" value="GST_N_Metaxin1_like"/>
    <property type="match status" value="1"/>
</dbReference>
<evidence type="ECO:0000259" key="7">
    <source>
        <dbReference type="Pfam" id="PF10568"/>
    </source>
</evidence>
<evidence type="ECO:0000256" key="6">
    <source>
        <dbReference type="ARBA" id="ARBA00023136"/>
    </source>
</evidence>
<name>A0ABR4CWR6_9HELO</name>
<reference evidence="9 10" key="1">
    <citation type="journal article" date="2024" name="Commun. Biol.">
        <title>Comparative genomic analysis of thermophilic fungi reveals convergent evolutionary adaptations and gene losses.</title>
        <authorList>
            <person name="Steindorff A.S."/>
            <person name="Aguilar-Pontes M.V."/>
            <person name="Robinson A.J."/>
            <person name="Andreopoulos B."/>
            <person name="LaButti K."/>
            <person name="Kuo A."/>
            <person name="Mondo S."/>
            <person name="Riley R."/>
            <person name="Otillar R."/>
            <person name="Haridas S."/>
            <person name="Lipzen A."/>
            <person name="Grimwood J."/>
            <person name="Schmutz J."/>
            <person name="Clum A."/>
            <person name="Reid I.D."/>
            <person name="Moisan M.C."/>
            <person name="Butler G."/>
            <person name="Nguyen T.T.M."/>
            <person name="Dewar K."/>
            <person name="Conant G."/>
            <person name="Drula E."/>
            <person name="Henrissat B."/>
            <person name="Hansel C."/>
            <person name="Singer S."/>
            <person name="Hutchinson M.I."/>
            <person name="de Vries R.P."/>
            <person name="Natvig D.O."/>
            <person name="Powell A.J."/>
            <person name="Tsang A."/>
            <person name="Grigoriev I.V."/>
        </authorList>
    </citation>
    <scope>NUCLEOTIDE SEQUENCE [LARGE SCALE GENOMIC DNA]</scope>
    <source>
        <strain evidence="9 10">CBS 494.80</strain>
    </source>
</reference>
<evidence type="ECO:0000256" key="5">
    <source>
        <dbReference type="ARBA" id="ARBA00023128"/>
    </source>
</evidence>
<keyword evidence="5" id="KW-0496">Mitochondrion</keyword>
<feature type="domain" description="Metaxin glutathione S-transferase" evidence="8">
    <location>
        <begin position="218"/>
        <end position="270"/>
    </location>
</feature>
<evidence type="ECO:0000259" key="8">
    <source>
        <dbReference type="Pfam" id="PF17171"/>
    </source>
</evidence>
<dbReference type="PANTHER" id="PTHR12289">
    <property type="entry name" value="METAXIN RELATED"/>
    <property type="match status" value="1"/>
</dbReference>
<protein>
    <recommendedName>
        <fullName evidence="11">Mitochondrial import receptor subunit</fullName>
    </recommendedName>
</protein>
<evidence type="ECO:0000256" key="3">
    <source>
        <dbReference type="ARBA" id="ARBA00022787"/>
    </source>
</evidence>
<proteinExistence type="predicted"/>
<evidence type="ECO:0000256" key="2">
    <source>
        <dbReference type="ARBA" id="ARBA00022448"/>
    </source>
</evidence>
<keyword evidence="2" id="KW-0813">Transport</keyword>
<keyword evidence="6" id="KW-0472">Membrane</keyword>
<evidence type="ECO:0000256" key="4">
    <source>
        <dbReference type="ARBA" id="ARBA00022927"/>
    </source>
</evidence>
<dbReference type="EMBL" id="JAZHXI010000002">
    <property type="protein sequence ID" value="KAL2074277.1"/>
    <property type="molecule type" value="Genomic_DNA"/>
</dbReference>
<keyword evidence="3" id="KW-1000">Mitochondrion outer membrane</keyword>
<comment type="subcellular location">
    <subcellularLocation>
        <location evidence="1">Mitochondrion outer membrane</location>
    </subcellularLocation>
</comment>
<dbReference type="InterPro" id="IPR033468">
    <property type="entry name" value="Metaxin_GST"/>
</dbReference>
<keyword evidence="4" id="KW-0653">Protein transport</keyword>
<dbReference type="InterPro" id="IPR050931">
    <property type="entry name" value="Mito_Protein_Transport_Metaxin"/>
</dbReference>
<keyword evidence="10" id="KW-1185">Reference proteome</keyword>
<dbReference type="InterPro" id="IPR019564">
    <property type="entry name" value="Sam37/metaxin_N"/>
</dbReference>
<dbReference type="Pfam" id="PF10568">
    <property type="entry name" value="Tom37"/>
    <property type="match status" value="1"/>
</dbReference>
<organism evidence="9 10">
    <name type="scientific">Oculimacula yallundae</name>
    <dbReference type="NCBI Taxonomy" id="86028"/>
    <lineage>
        <taxon>Eukaryota</taxon>
        <taxon>Fungi</taxon>
        <taxon>Dikarya</taxon>
        <taxon>Ascomycota</taxon>
        <taxon>Pezizomycotina</taxon>
        <taxon>Leotiomycetes</taxon>
        <taxon>Helotiales</taxon>
        <taxon>Ploettnerulaceae</taxon>
        <taxon>Oculimacula</taxon>
    </lineage>
</organism>
<evidence type="ECO:0000313" key="9">
    <source>
        <dbReference type="EMBL" id="KAL2074277.1"/>
    </source>
</evidence>
<dbReference type="Pfam" id="PF17171">
    <property type="entry name" value="GST_C_6"/>
    <property type="match status" value="1"/>
</dbReference>
<evidence type="ECO:0000256" key="1">
    <source>
        <dbReference type="ARBA" id="ARBA00004294"/>
    </source>
</evidence>
<sequence length="456" mass="49437">MLELHVWGPAFGLPSLDAHCLAAIAYLQQAVPRGKWQLIASSDPGLSPSNSLPALRNGDIWIGGFRNIFHYVAQFSAGEWILDAGLPEQESADCIAFSSFVDSHGQPLLDLSLFVSSQNYTTTTRPLYNTILPFPLPYLTPPSLRAAAKLRTSHLGLSSLDIDTSPTTDTNASIIPSSLRIPKPSISTLLASSPETSAQIRLTALAEDFLLPIQQLRGKKAFMVSETQFSSLDCLVLGYLALMLVPELPQPWLRRTMRERFPGLCEWTEGMREKCFGKGSVGLEDAFLVQGGKESELESRMKRLRGKGHLPWKQPYNRGAVDVGGVFLSGLAESVPVVGSWGRSTRMKSHGASTEEEDNSAWRYWGLVGSVIAGLGMGVGYLLHSGVISLPGEESETQRQKPSDMGHLGEALGFYGNLNQSDTIARQSTIGDDPHGEPVVEVEIGGGMVRSTETVA</sequence>
<evidence type="ECO:0008006" key="11">
    <source>
        <dbReference type="Google" id="ProtNLM"/>
    </source>
</evidence>
<evidence type="ECO:0000313" key="10">
    <source>
        <dbReference type="Proteomes" id="UP001595075"/>
    </source>
</evidence>
<feature type="domain" description="Mitochondrial outer membrane transport complex Sam37/metaxin N-terminal" evidence="7">
    <location>
        <begin position="20"/>
        <end position="145"/>
    </location>
</feature>
<accession>A0ABR4CWR6</accession>
<comment type="caution">
    <text evidence="9">The sequence shown here is derived from an EMBL/GenBank/DDBJ whole genome shotgun (WGS) entry which is preliminary data.</text>
</comment>
<dbReference type="Proteomes" id="UP001595075">
    <property type="component" value="Unassembled WGS sequence"/>
</dbReference>
<dbReference type="PANTHER" id="PTHR12289:SF41">
    <property type="entry name" value="FAILED AXON CONNECTIONS-RELATED"/>
    <property type="match status" value="1"/>
</dbReference>
<gene>
    <name evidence="9" type="ORF">VTL71DRAFT_8055</name>
</gene>